<dbReference type="PIRSF" id="PIRSF015283">
    <property type="entry name" value="Regulatory_RpfE"/>
    <property type="match status" value="1"/>
</dbReference>
<name>A0A2W5KR02_9GAMM</name>
<sequence>MPSIRLLLPELRHCAASAEVAGGVLAGWIARGDAHAPAEPGTIAAIRSLAEWPGTGLPSAALTRTLDASDAAEGAWLRADPCYVRPDLTTVRLLASGELGQSAEETAALLQALKPLFGDSGVPIDAPTPSRWYLAGSAGTDFPDCPPPEEILGDDLKLHWPQGAAGKRWRLLLNEAQVVLHNHPVNAARIARGAVPINSLWFWGAGRLPGGVRSRCARIMTADPVLIALARLGGGVDDPLDPTGLDPALRAAGTGDLGVDLRSARAGVLERDWLQPLDVLLRRGGCAAIELAFVSGQRVTVRAWHRRRFWRRVRPLPT</sequence>
<protein>
    <submittedName>
        <fullName evidence="1">Phosphoglycerate mutase</fullName>
    </submittedName>
</protein>
<dbReference type="Proteomes" id="UP000249046">
    <property type="component" value="Unassembled WGS sequence"/>
</dbReference>
<dbReference type="EMBL" id="QFPO01000002">
    <property type="protein sequence ID" value="PZQ19556.1"/>
    <property type="molecule type" value="Genomic_DNA"/>
</dbReference>
<comment type="caution">
    <text evidence="1">The sequence shown here is derived from an EMBL/GenBank/DDBJ whole genome shotgun (WGS) entry which is preliminary data.</text>
</comment>
<dbReference type="InterPro" id="IPR016631">
    <property type="entry name" value="Regulatory_RpfE"/>
</dbReference>
<accession>A0A2W5KR02</accession>
<gene>
    <name evidence="1" type="ORF">DI564_02295</name>
</gene>
<evidence type="ECO:0000313" key="2">
    <source>
        <dbReference type="Proteomes" id="UP000249046"/>
    </source>
</evidence>
<proteinExistence type="predicted"/>
<evidence type="ECO:0000313" key="1">
    <source>
        <dbReference type="EMBL" id="PZQ19556.1"/>
    </source>
</evidence>
<reference evidence="1 2" key="1">
    <citation type="submission" date="2017-08" db="EMBL/GenBank/DDBJ databases">
        <title>Infants hospitalized years apart are colonized by the same room-sourced microbial strains.</title>
        <authorList>
            <person name="Brooks B."/>
            <person name="Olm M.R."/>
            <person name="Firek B.A."/>
            <person name="Baker R."/>
            <person name="Thomas B.C."/>
            <person name="Morowitz M.J."/>
            <person name="Banfield J.F."/>
        </authorList>
    </citation>
    <scope>NUCLEOTIDE SEQUENCE [LARGE SCALE GENOMIC DNA]</scope>
    <source>
        <strain evidence="1">S2_005_003_R2_42</strain>
    </source>
</reference>
<organism evidence="1 2">
    <name type="scientific">Rhodanobacter denitrificans</name>
    <dbReference type="NCBI Taxonomy" id="666685"/>
    <lineage>
        <taxon>Bacteria</taxon>
        <taxon>Pseudomonadati</taxon>
        <taxon>Pseudomonadota</taxon>
        <taxon>Gammaproteobacteria</taxon>
        <taxon>Lysobacterales</taxon>
        <taxon>Rhodanobacteraceae</taxon>
        <taxon>Rhodanobacter</taxon>
    </lineage>
</organism>
<dbReference type="AlphaFoldDB" id="A0A2W5KR02"/>